<dbReference type="Pfam" id="PF01637">
    <property type="entry name" value="ATPase_2"/>
    <property type="match status" value="1"/>
</dbReference>
<dbReference type="Proteomes" id="UP000406184">
    <property type="component" value="Unassembled WGS sequence"/>
</dbReference>
<dbReference type="InterPro" id="IPR004256">
    <property type="entry name" value="DUF234"/>
</dbReference>
<evidence type="ECO:0000259" key="1">
    <source>
        <dbReference type="Pfam" id="PF01637"/>
    </source>
</evidence>
<name>A0A564S8U5_9FIRM</name>
<protein>
    <submittedName>
        <fullName evidence="3">Archaeal ATPase</fullName>
    </submittedName>
</protein>
<dbReference type="SUPFAM" id="SSF52540">
    <property type="entry name" value="P-loop containing nucleoside triphosphate hydrolases"/>
    <property type="match status" value="1"/>
</dbReference>
<organism evidence="3 4">
    <name type="scientific">Faecalibacterium prausnitzii</name>
    <dbReference type="NCBI Taxonomy" id="853"/>
    <lineage>
        <taxon>Bacteria</taxon>
        <taxon>Bacillati</taxon>
        <taxon>Bacillota</taxon>
        <taxon>Clostridia</taxon>
        <taxon>Eubacteriales</taxon>
        <taxon>Oscillospiraceae</taxon>
        <taxon>Faecalibacterium</taxon>
    </lineage>
</organism>
<gene>
    <name evidence="3" type="ORF">FPPS064S07_01881</name>
</gene>
<dbReference type="InterPro" id="IPR027417">
    <property type="entry name" value="P-loop_NTPase"/>
</dbReference>
<evidence type="ECO:0000313" key="3">
    <source>
        <dbReference type="EMBL" id="VUW91158.1"/>
    </source>
</evidence>
<feature type="domain" description="DUF234" evidence="2">
    <location>
        <begin position="345"/>
        <end position="440"/>
    </location>
</feature>
<dbReference type="Gene3D" id="3.40.50.300">
    <property type="entry name" value="P-loop containing nucleotide triphosphate hydrolases"/>
    <property type="match status" value="1"/>
</dbReference>
<proteinExistence type="predicted"/>
<dbReference type="GO" id="GO:0005524">
    <property type="term" value="F:ATP binding"/>
    <property type="evidence" value="ECO:0007669"/>
    <property type="project" value="InterPro"/>
</dbReference>
<evidence type="ECO:0000313" key="4">
    <source>
        <dbReference type="Proteomes" id="UP000406184"/>
    </source>
</evidence>
<dbReference type="SUPFAM" id="SSF52980">
    <property type="entry name" value="Restriction endonuclease-like"/>
    <property type="match status" value="1"/>
</dbReference>
<dbReference type="PANTHER" id="PTHR34704">
    <property type="entry name" value="ATPASE"/>
    <property type="match status" value="1"/>
</dbReference>
<sequence>MEEHLTLDRFPYREYNIIKIIIIQIILKEVGCMDFIGRTSELATLNTELNRGSGFVVIYGRRRVGKTTLIKEFIKDKRAFYFLATTESEAQSMKRFAGVLSRTTKNPMLSKVTFTDWLDLFQVVADDHPDERKVLVIDEFPYLVKTNPEFPSILQNAWDEVLKDHNVMLILCGSLISMMKKHALAYNSPLYGRRTAQIRLTPLQFTDVYAAQDLSFEQAVEQYAITGGVPKYMEFFQTNEPLTEQICSVVLSKNGFLYEEPDFLLNEEVQTPINYFSVLKAISDGNHKLSKIGIAMEQDTSAITPYLKTLIDLGFVTKNVPITEKNPERSRKGLYYVSDNFIRFWFRYVYPFKGELELDNQQIVLDEMNKDFKQKFVAFVYKSICRNIFAELCRTGKIAFSPSRIGSYWRNDTEGDTEIDVAAVDNQHKRLFLGECKYHAKPVDVAVYSALQEKGQSKELTTVFKGYEIAYALFSKSGFTDRLVEMSAENPNLLLVQEDHLYRKDP</sequence>
<dbReference type="SUPFAM" id="SSF46785">
    <property type="entry name" value="Winged helix' DNA-binding domain"/>
    <property type="match status" value="1"/>
</dbReference>
<dbReference type="InterPro" id="IPR011579">
    <property type="entry name" value="ATPase_dom"/>
</dbReference>
<reference evidence="3 4" key="1">
    <citation type="submission" date="2019-07" db="EMBL/GenBank/DDBJ databases">
        <authorList>
            <person name="Hibberd C M."/>
            <person name="Gehrig L. J."/>
            <person name="Chang H.-W."/>
            <person name="Venkatesh S."/>
        </authorList>
    </citation>
    <scope>NUCLEOTIDE SEQUENCE [LARGE SCALE GENOMIC DNA]</scope>
    <source>
        <strain evidence="3">Faecalibacterium_prausnitzii_JG_BgPS064</strain>
    </source>
</reference>
<dbReference type="Pfam" id="PF03008">
    <property type="entry name" value="DUF234"/>
    <property type="match status" value="1"/>
</dbReference>
<accession>A0A564S8U5</accession>
<keyword evidence="4" id="KW-1185">Reference proteome</keyword>
<dbReference type="InterPro" id="IPR036390">
    <property type="entry name" value="WH_DNA-bd_sf"/>
</dbReference>
<dbReference type="InterPro" id="IPR011335">
    <property type="entry name" value="Restrct_endonuc-II-like"/>
</dbReference>
<dbReference type="EMBL" id="CABHMY010000011">
    <property type="protein sequence ID" value="VUW91158.1"/>
    <property type="molecule type" value="Genomic_DNA"/>
</dbReference>
<dbReference type="PANTHER" id="PTHR34704:SF1">
    <property type="entry name" value="ATPASE"/>
    <property type="match status" value="1"/>
</dbReference>
<dbReference type="AlphaFoldDB" id="A0A564S8U5"/>
<feature type="domain" description="ATPase" evidence="1">
    <location>
        <begin position="35"/>
        <end position="234"/>
    </location>
</feature>
<evidence type="ECO:0000259" key="2">
    <source>
        <dbReference type="Pfam" id="PF03008"/>
    </source>
</evidence>